<keyword evidence="3 4" id="KW-0788">Thiol protease</keyword>
<evidence type="ECO:0000256" key="4">
    <source>
        <dbReference type="PIRNR" id="PIRNR005700"/>
    </source>
</evidence>
<dbReference type="GO" id="GO:0070005">
    <property type="term" value="F:cysteine-type aminopeptidase activity"/>
    <property type="evidence" value="ECO:0007669"/>
    <property type="project" value="InterPro"/>
</dbReference>
<name>I6Z4V6_MELRP</name>
<dbReference type="PROSITE" id="PS00139">
    <property type="entry name" value="THIOL_PROTEASE_CYS"/>
    <property type="match status" value="1"/>
</dbReference>
<dbReference type="GO" id="GO:0005737">
    <property type="term" value="C:cytoplasm"/>
    <property type="evidence" value="ECO:0007669"/>
    <property type="project" value="TreeGrafter"/>
</dbReference>
<dbReference type="PATRIC" id="fig|1191523.3.peg.997"/>
<evidence type="ECO:0000256" key="2">
    <source>
        <dbReference type="ARBA" id="ARBA00022801"/>
    </source>
</evidence>
<dbReference type="PANTHER" id="PTHR10363">
    <property type="entry name" value="BLEOMYCIN HYDROLASE"/>
    <property type="match status" value="1"/>
</dbReference>
<evidence type="ECO:0000259" key="7">
    <source>
        <dbReference type="Pfam" id="PF00112"/>
    </source>
</evidence>
<organism evidence="8 9">
    <name type="scientific">Melioribacter roseus (strain DSM 23840 / JCM 17771 / VKM B-2668 / P3M-2)</name>
    <dbReference type="NCBI Taxonomy" id="1191523"/>
    <lineage>
        <taxon>Bacteria</taxon>
        <taxon>Pseudomonadati</taxon>
        <taxon>Ignavibacteriota</taxon>
        <taxon>Ignavibacteria</taxon>
        <taxon>Ignavibacteriales</taxon>
        <taxon>Melioribacteraceae</taxon>
        <taxon>Melioribacter</taxon>
    </lineage>
</organism>
<evidence type="ECO:0000256" key="5">
    <source>
        <dbReference type="PIRSR" id="PIRSR005700-1"/>
    </source>
</evidence>
<dbReference type="STRING" id="1191523.MROS_0944"/>
<feature type="signal peptide" evidence="6">
    <location>
        <begin position="1"/>
        <end position="21"/>
    </location>
</feature>
<dbReference type="InterPro" id="IPR000668">
    <property type="entry name" value="Peptidase_C1A_C"/>
</dbReference>
<comment type="similarity">
    <text evidence="4">Belongs to the peptidase C1 family.</text>
</comment>
<keyword evidence="1 4" id="KW-0645">Protease</keyword>
<evidence type="ECO:0000313" key="9">
    <source>
        <dbReference type="Proteomes" id="UP000009011"/>
    </source>
</evidence>
<dbReference type="OrthoDB" id="9814054at2"/>
<dbReference type="InterPro" id="IPR038765">
    <property type="entry name" value="Papain-like_cys_pep_sf"/>
</dbReference>
<evidence type="ECO:0000313" key="8">
    <source>
        <dbReference type="EMBL" id="AFN74185.1"/>
    </source>
</evidence>
<proteinExistence type="inferred from homology"/>
<evidence type="ECO:0000256" key="1">
    <source>
        <dbReference type="ARBA" id="ARBA00022670"/>
    </source>
</evidence>
<evidence type="ECO:0000256" key="3">
    <source>
        <dbReference type="ARBA" id="ARBA00022807"/>
    </source>
</evidence>
<keyword evidence="4 8" id="KW-0031">Aminopeptidase</keyword>
<dbReference type="Gene3D" id="3.90.70.10">
    <property type="entry name" value="Cysteine proteinases"/>
    <property type="match status" value="1"/>
</dbReference>
<dbReference type="HOGENOM" id="CLU_056707_1_0_10"/>
<dbReference type="GO" id="GO:0006508">
    <property type="term" value="P:proteolysis"/>
    <property type="evidence" value="ECO:0007669"/>
    <property type="project" value="UniProtKB-KW"/>
</dbReference>
<dbReference type="GO" id="GO:0043418">
    <property type="term" value="P:homocysteine catabolic process"/>
    <property type="evidence" value="ECO:0007669"/>
    <property type="project" value="TreeGrafter"/>
</dbReference>
<feature type="active site" evidence="5">
    <location>
        <position position="315"/>
    </location>
</feature>
<evidence type="ECO:0000256" key="6">
    <source>
        <dbReference type="SAM" id="SignalP"/>
    </source>
</evidence>
<keyword evidence="6" id="KW-0732">Signal</keyword>
<dbReference type="PIRSF" id="PIRSF005700">
    <property type="entry name" value="PepC"/>
    <property type="match status" value="1"/>
</dbReference>
<protein>
    <recommendedName>
        <fullName evidence="4">Aminopeptidase</fullName>
    </recommendedName>
</protein>
<dbReference type="InterPro" id="IPR004134">
    <property type="entry name" value="Peptidase_C1B"/>
</dbReference>
<dbReference type="RefSeq" id="WP_014855621.1">
    <property type="nucleotide sequence ID" value="NC_018178.1"/>
</dbReference>
<gene>
    <name evidence="8" type="ordered locus">MROS_0944</name>
</gene>
<feature type="active site" evidence="5">
    <location>
        <position position="336"/>
    </location>
</feature>
<feature type="chain" id="PRO_5003707124" description="Aminopeptidase" evidence="6">
    <location>
        <begin position="22"/>
        <end position="380"/>
    </location>
</feature>
<dbReference type="Pfam" id="PF03051">
    <property type="entry name" value="Peptidase_C1_2"/>
    <property type="match status" value="1"/>
</dbReference>
<dbReference type="SUPFAM" id="SSF54001">
    <property type="entry name" value="Cysteine proteinases"/>
    <property type="match status" value="1"/>
</dbReference>
<accession>I6Z4V6</accession>
<dbReference type="GO" id="GO:0009636">
    <property type="term" value="P:response to toxic substance"/>
    <property type="evidence" value="ECO:0007669"/>
    <property type="project" value="TreeGrafter"/>
</dbReference>
<dbReference type="KEGG" id="mro:MROS_0944"/>
<dbReference type="Proteomes" id="UP000009011">
    <property type="component" value="Chromosome"/>
</dbReference>
<keyword evidence="9" id="KW-1185">Reference proteome</keyword>
<dbReference type="Pfam" id="PF00112">
    <property type="entry name" value="Peptidase_C1"/>
    <property type="match status" value="1"/>
</dbReference>
<keyword evidence="2 4" id="KW-0378">Hydrolase</keyword>
<dbReference type="AlphaFoldDB" id="I6Z4V6"/>
<dbReference type="EMBL" id="CP003557">
    <property type="protein sequence ID" value="AFN74185.1"/>
    <property type="molecule type" value="Genomic_DNA"/>
</dbReference>
<sequence length="380" mass="43821">MNCRKLLQIIFIVAVIPFVAAAQKKDKDEKRFEMIYKVETTPVKNQAKTGTCWSFATTSFIETELIRMGKGSHILSPMWNVRFTYPLKAENYIRYNGLTNFGMGGQAHDVMNVIRRHGMVPEEVYSGLKEGEKEHNHAEMDAVLKSIVSTVVKKKGGKITPAWKQLVETTLDIYLGEPPAEFEYNGKKYTPLSFVDSLGFNPDDYVELTSFTHHPFYGKFDLEIPDNWSKDLYYNVPIDDLMRIMDYALENGYSIAWDGDVSEKTFDRKKGIATLPVEESDNEDEENDEEELIEKSVTQEMRQETFDNQTTTDDHLMHIVGLAKDENGNKYYYTKNSWGTKDKKYDGYWYMSEAYTKLKVIAIMVHKDAVPDDIRPKLGF</sequence>
<reference evidence="8 9" key="1">
    <citation type="journal article" date="2013" name="PLoS ONE">
        <title>Genomic analysis of Melioribacter roseus, facultatively anaerobic organotrophic bacterium representing a novel deep lineage within Bacteriodetes/Chlorobi group.</title>
        <authorList>
            <person name="Kadnikov V.V."/>
            <person name="Mardanov A.V."/>
            <person name="Podosokorskaya O.A."/>
            <person name="Gavrilov S.N."/>
            <person name="Kublanov I.V."/>
            <person name="Beletsky A.V."/>
            <person name="Bonch-Osmolovskaya E.A."/>
            <person name="Ravin N.V."/>
        </authorList>
    </citation>
    <scope>NUCLEOTIDE SEQUENCE [LARGE SCALE GENOMIC DNA]</scope>
    <source>
        <strain evidence="9">JCM 17771 / P3M-2</strain>
    </source>
</reference>
<dbReference type="PANTHER" id="PTHR10363:SF2">
    <property type="entry name" value="BLEOMYCIN HYDROLASE"/>
    <property type="match status" value="1"/>
</dbReference>
<feature type="domain" description="Peptidase C1A papain C-terminal" evidence="7">
    <location>
        <begin position="39"/>
        <end position="76"/>
    </location>
</feature>
<dbReference type="InterPro" id="IPR000169">
    <property type="entry name" value="Pept_cys_AS"/>
</dbReference>
<dbReference type="eggNOG" id="COG3579">
    <property type="taxonomic scope" value="Bacteria"/>
</dbReference>
<feature type="active site" evidence="5">
    <location>
        <position position="52"/>
    </location>
</feature>